<dbReference type="CDD" id="cd02440">
    <property type="entry name" value="AdoMet_MTases"/>
    <property type="match status" value="1"/>
</dbReference>
<protein>
    <submittedName>
        <fullName evidence="4">SAM-dependent methyltransferase</fullName>
    </submittedName>
</protein>
<gene>
    <name evidence="4" type="ORF">DJ017_16720</name>
</gene>
<dbReference type="AlphaFoldDB" id="A0A328AQL2"/>
<dbReference type="PANTHER" id="PTHR43861:SF1">
    <property type="entry name" value="TRANS-ACONITATE 2-METHYLTRANSFERASE"/>
    <property type="match status" value="1"/>
</dbReference>
<dbReference type="PANTHER" id="PTHR43861">
    <property type="entry name" value="TRANS-ACONITATE 2-METHYLTRANSFERASE-RELATED"/>
    <property type="match status" value="1"/>
</dbReference>
<dbReference type="InterPro" id="IPR029063">
    <property type="entry name" value="SAM-dependent_MTases_sf"/>
</dbReference>
<proteinExistence type="predicted"/>
<dbReference type="OrthoDB" id="9777638at2"/>
<organism evidence="4 5">
    <name type="scientific">Phenylobacterium soli</name>
    <dbReference type="NCBI Taxonomy" id="2170551"/>
    <lineage>
        <taxon>Bacteria</taxon>
        <taxon>Pseudomonadati</taxon>
        <taxon>Pseudomonadota</taxon>
        <taxon>Alphaproteobacteria</taxon>
        <taxon>Caulobacterales</taxon>
        <taxon>Caulobacteraceae</taxon>
        <taxon>Phenylobacterium</taxon>
    </lineage>
</organism>
<dbReference type="InterPro" id="IPR041698">
    <property type="entry name" value="Methyltransf_25"/>
</dbReference>
<keyword evidence="1 4" id="KW-0489">Methyltransferase</keyword>
<dbReference type="Pfam" id="PF13649">
    <property type="entry name" value="Methyltransf_25"/>
    <property type="match status" value="1"/>
</dbReference>
<keyword evidence="5" id="KW-1185">Reference proteome</keyword>
<keyword evidence="2 4" id="KW-0808">Transferase</keyword>
<dbReference type="EMBL" id="QFYQ01000001">
    <property type="protein sequence ID" value="RAK56036.1"/>
    <property type="molecule type" value="Genomic_DNA"/>
</dbReference>
<evidence type="ECO:0000256" key="1">
    <source>
        <dbReference type="ARBA" id="ARBA00022603"/>
    </source>
</evidence>
<comment type="caution">
    <text evidence="4">The sequence shown here is derived from an EMBL/GenBank/DDBJ whole genome shotgun (WGS) entry which is preliminary data.</text>
</comment>
<evidence type="ECO:0000256" key="2">
    <source>
        <dbReference type="ARBA" id="ARBA00022679"/>
    </source>
</evidence>
<evidence type="ECO:0000259" key="3">
    <source>
        <dbReference type="Pfam" id="PF13649"/>
    </source>
</evidence>
<sequence>MSEAPNAGQVAYWNETAGRTWADAQAPLDRQLAPLGARGIAELAPTKGERILDIGCGAGASSLALAEAVGPSGEVLGLDISGPLLALARRRGEGRPQLRFEQADAQTAALPPAGFDGAFSRFGVMFFADPTAAFANIRKALKPGGRLAFVCWRRPDESPIMTLPMQAALPHLPEPPPPPTPGAPGPFAFADPERVQAILTSAGFGDVAITPYDEKVGAGDLATVLDLAFRIGPLGAILRDRPELRPQVEAAVRAALAEHEAPDGVKLNAAVWIVAARA</sequence>
<reference evidence="5" key="1">
    <citation type="submission" date="2018-05" db="EMBL/GenBank/DDBJ databases">
        <authorList>
            <person name="Li X."/>
        </authorList>
    </citation>
    <scope>NUCLEOTIDE SEQUENCE [LARGE SCALE GENOMIC DNA]</scope>
    <source>
        <strain evidence="5">LX32</strain>
    </source>
</reference>
<dbReference type="RefSeq" id="WP_111529784.1">
    <property type="nucleotide sequence ID" value="NZ_JBHRSG010000003.1"/>
</dbReference>
<dbReference type="GO" id="GO:0008757">
    <property type="term" value="F:S-adenosylmethionine-dependent methyltransferase activity"/>
    <property type="evidence" value="ECO:0007669"/>
    <property type="project" value="InterPro"/>
</dbReference>
<evidence type="ECO:0000313" key="4">
    <source>
        <dbReference type="EMBL" id="RAK56036.1"/>
    </source>
</evidence>
<dbReference type="Proteomes" id="UP000249254">
    <property type="component" value="Unassembled WGS sequence"/>
</dbReference>
<dbReference type="SUPFAM" id="SSF53335">
    <property type="entry name" value="S-adenosyl-L-methionine-dependent methyltransferases"/>
    <property type="match status" value="1"/>
</dbReference>
<accession>A0A328AQL2</accession>
<dbReference type="GO" id="GO:0032259">
    <property type="term" value="P:methylation"/>
    <property type="evidence" value="ECO:0007669"/>
    <property type="project" value="UniProtKB-KW"/>
</dbReference>
<feature type="domain" description="Methyltransferase" evidence="3">
    <location>
        <begin position="51"/>
        <end position="145"/>
    </location>
</feature>
<dbReference type="Gene3D" id="3.40.50.150">
    <property type="entry name" value="Vaccinia Virus protein VP39"/>
    <property type="match status" value="1"/>
</dbReference>
<name>A0A328AQL2_9CAUL</name>
<evidence type="ECO:0000313" key="5">
    <source>
        <dbReference type="Proteomes" id="UP000249254"/>
    </source>
</evidence>